<feature type="domain" description="LysM" evidence="1">
    <location>
        <begin position="279"/>
        <end position="322"/>
    </location>
</feature>
<feature type="domain" description="LysM" evidence="1">
    <location>
        <begin position="230"/>
        <end position="273"/>
    </location>
</feature>
<dbReference type="SUPFAM" id="SSF51261">
    <property type="entry name" value="Duplicated hybrid motif"/>
    <property type="match status" value="1"/>
</dbReference>
<keyword evidence="3" id="KW-1185">Reference proteome</keyword>
<dbReference type="Pfam" id="PF01551">
    <property type="entry name" value="Peptidase_M23"/>
    <property type="match status" value="1"/>
</dbReference>
<dbReference type="Gene3D" id="2.70.70.10">
    <property type="entry name" value="Glucose Permease (Domain IIA)"/>
    <property type="match status" value="1"/>
</dbReference>
<dbReference type="AlphaFoldDB" id="A0A1H0WGL5"/>
<dbReference type="InterPro" id="IPR050570">
    <property type="entry name" value="Cell_wall_metabolism_enzyme"/>
</dbReference>
<dbReference type="EMBL" id="FNJU01000011">
    <property type="protein sequence ID" value="SDP89635.1"/>
    <property type="molecule type" value="Genomic_DNA"/>
</dbReference>
<sequence length="325" mass="36267">MGMQINSTRLTCFLIVAFSIGLFFVGGKPTSANTVIQENTDHWVWPVIGEITDTFGTRSGRHKGLDIAAPNGVDALTVDEGEVKKSYYSTTYGHVVFISHPNGLETVYAHLSKRSVNEGDKVKAGQKIGEVGSTGVSTGAHLHFEVHIGEWTYEKNNAIDPLQVLNDKELYLAIEQEEDEQKRQSMKLAASEYIEDFDSWETIEREEGQIAGQSVVVSNHQHVNEEAEPIVVKVQEGQTLWGISKEHSVSIDSIIKWNELSTDLLHVGQELEIYENEDDVYIVMAGDSLEKISNQLDISVEALKTLNHIEGDLIFPMQELIIKKE</sequence>
<dbReference type="CDD" id="cd12797">
    <property type="entry name" value="M23_peptidase"/>
    <property type="match status" value="1"/>
</dbReference>
<dbReference type="Proteomes" id="UP000199159">
    <property type="component" value="Unassembled WGS sequence"/>
</dbReference>
<dbReference type="PANTHER" id="PTHR21666">
    <property type="entry name" value="PEPTIDASE-RELATED"/>
    <property type="match status" value="1"/>
</dbReference>
<dbReference type="InterPro" id="IPR018392">
    <property type="entry name" value="LysM"/>
</dbReference>
<dbReference type="Gene3D" id="3.10.350.10">
    <property type="entry name" value="LysM domain"/>
    <property type="match status" value="2"/>
</dbReference>
<organism evidence="2 3">
    <name type="scientific">Litchfieldia salsa</name>
    <dbReference type="NCBI Taxonomy" id="930152"/>
    <lineage>
        <taxon>Bacteria</taxon>
        <taxon>Bacillati</taxon>
        <taxon>Bacillota</taxon>
        <taxon>Bacilli</taxon>
        <taxon>Bacillales</taxon>
        <taxon>Bacillaceae</taxon>
        <taxon>Litchfieldia</taxon>
    </lineage>
</organism>
<proteinExistence type="predicted"/>
<reference evidence="3" key="1">
    <citation type="submission" date="2016-10" db="EMBL/GenBank/DDBJ databases">
        <authorList>
            <person name="Varghese N."/>
            <person name="Submissions S."/>
        </authorList>
    </citation>
    <scope>NUCLEOTIDE SEQUENCE [LARGE SCALE GENOMIC DNA]</scope>
    <source>
        <strain evidence="3">IBRC-M10078</strain>
    </source>
</reference>
<dbReference type="CDD" id="cd00118">
    <property type="entry name" value="LysM"/>
    <property type="match status" value="2"/>
</dbReference>
<dbReference type="STRING" id="930152.SAMN05216565_11151"/>
<dbReference type="SMART" id="SM00257">
    <property type="entry name" value="LysM"/>
    <property type="match status" value="2"/>
</dbReference>
<dbReference type="SUPFAM" id="SSF54106">
    <property type="entry name" value="LysM domain"/>
    <property type="match status" value="2"/>
</dbReference>
<dbReference type="InterPro" id="IPR011055">
    <property type="entry name" value="Dup_hybrid_motif"/>
</dbReference>
<dbReference type="PANTHER" id="PTHR21666:SF290">
    <property type="entry name" value="PEPTIDASE M23 DOMAIN PROTEIN"/>
    <property type="match status" value="1"/>
</dbReference>
<dbReference type="InterPro" id="IPR036779">
    <property type="entry name" value="LysM_dom_sf"/>
</dbReference>
<dbReference type="GO" id="GO:0004222">
    <property type="term" value="F:metalloendopeptidase activity"/>
    <property type="evidence" value="ECO:0007669"/>
    <property type="project" value="TreeGrafter"/>
</dbReference>
<gene>
    <name evidence="2" type="ORF">SAMN05216565_11151</name>
</gene>
<protein>
    <submittedName>
        <fullName evidence="2">LysM domain-containing protein</fullName>
    </submittedName>
</protein>
<dbReference type="RefSeq" id="WP_090857517.1">
    <property type="nucleotide sequence ID" value="NZ_FNJU01000011.1"/>
</dbReference>
<name>A0A1H0WGL5_9BACI</name>
<evidence type="ECO:0000259" key="1">
    <source>
        <dbReference type="PROSITE" id="PS51782"/>
    </source>
</evidence>
<accession>A0A1H0WGL5</accession>
<dbReference type="InterPro" id="IPR016047">
    <property type="entry name" value="M23ase_b-sheet_dom"/>
</dbReference>
<evidence type="ECO:0000313" key="3">
    <source>
        <dbReference type="Proteomes" id="UP000199159"/>
    </source>
</evidence>
<evidence type="ECO:0000313" key="2">
    <source>
        <dbReference type="EMBL" id="SDP89635.1"/>
    </source>
</evidence>
<dbReference type="PROSITE" id="PS51782">
    <property type="entry name" value="LYSM"/>
    <property type="match status" value="2"/>
</dbReference>
<dbReference type="Pfam" id="PF01476">
    <property type="entry name" value="LysM"/>
    <property type="match status" value="2"/>
</dbReference>